<comment type="caution">
    <text evidence="2">The sequence shown here is derived from an EMBL/GenBank/DDBJ whole genome shotgun (WGS) entry which is preliminary data.</text>
</comment>
<evidence type="ECO:0000313" key="2">
    <source>
        <dbReference type="EMBL" id="KAK0445761.1"/>
    </source>
</evidence>
<proteinExistence type="predicted"/>
<organism evidence="2 3">
    <name type="scientific">Armillaria borealis</name>
    <dbReference type="NCBI Taxonomy" id="47425"/>
    <lineage>
        <taxon>Eukaryota</taxon>
        <taxon>Fungi</taxon>
        <taxon>Dikarya</taxon>
        <taxon>Basidiomycota</taxon>
        <taxon>Agaricomycotina</taxon>
        <taxon>Agaricomycetes</taxon>
        <taxon>Agaricomycetidae</taxon>
        <taxon>Agaricales</taxon>
        <taxon>Marasmiineae</taxon>
        <taxon>Physalacriaceae</taxon>
        <taxon>Armillaria</taxon>
    </lineage>
</organism>
<sequence length="404" mass="45696">MWTLTLFASFVAISCAALFLHLVVLSVEEKSSLPNTILRWRCCIGFIQDEHFDLLESHIFPLLSPLDLVCLGKVDKAKNTAVELFFASQLKKLLSHYFTEEEANKFRLLQAEFGVLISGSSGVQFFECVRYPDSDLDLYVEHKHCHAVGQFLLAAGYTFIPREKQKDGFYEVLSRVSEAVRQCEFEESMTGYHCRGIADVYDFSRNGIQVQLITSKKSPMEVILSFHSITTSGSGQEVGRGKYRDRGWKLFEYPSAFEVTDSESEFQAGLRWVGDRKCLTLPLSPIPSLAAFVKFPYPVHINSWNMKYDRDNEAHLEHDFLLGPVFSYCAAGGDAFLKALNESGVHNELDRLITPVKGTVWVDKLLVALLQKYQERLSSTRNGSDAALEWLMKPDILYPAALSL</sequence>
<dbReference type="AlphaFoldDB" id="A0AA39JN02"/>
<evidence type="ECO:0000313" key="3">
    <source>
        <dbReference type="Proteomes" id="UP001175226"/>
    </source>
</evidence>
<feature type="signal peptide" evidence="1">
    <location>
        <begin position="1"/>
        <end position="16"/>
    </location>
</feature>
<name>A0AA39JN02_9AGAR</name>
<keyword evidence="1" id="KW-0732">Signal</keyword>
<keyword evidence="3" id="KW-1185">Reference proteome</keyword>
<evidence type="ECO:0000256" key="1">
    <source>
        <dbReference type="SAM" id="SignalP"/>
    </source>
</evidence>
<dbReference type="EMBL" id="JAUEPT010000015">
    <property type="protein sequence ID" value="KAK0445761.1"/>
    <property type="molecule type" value="Genomic_DNA"/>
</dbReference>
<feature type="chain" id="PRO_5041449399" evidence="1">
    <location>
        <begin position="17"/>
        <end position="404"/>
    </location>
</feature>
<reference evidence="2" key="1">
    <citation type="submission" date="2023-06" db="EMBL/GenBank/DDBJ databases">
        <authorList>
            <consortium name="Lawrence Berkeley National Laboratory"/>
            <person name="Ahrendt S."/>
            <person name="Sahu N."/>
            <person name="Indic B."/>
            <person name="Wong-Bajracharya J."/>
            <person name="Merenyi Z."/>
            <person name="Ke H.-M."/>
            <person name="Monk M."/>
            <person name="Kocsube S."/>
            <person name="Drula E."/>
            <person name="Lipzen A."/>
            <person name="Balint B."/>
            <person name="Henrissat B."/>
            <person name="Andreopoulos B."/>
            <person name="Martin F.M."/>
            <person name="Harder C.B."/>
            <person name="Rigling D."/>
            <person name="Ford K.L."/>
            <person name="Foster G.D."/>
            <person name="Pangilinan J."/>
            <person name="Papanicolaou A."/>
            <person name="Barry K."/>
            <person name="LaButti K."/>
            <person name="Viragh M."/>
            <person name="Koriabine M."/>
            <person name="Yan M."/>
            <person name="Riley R."/>
            <person name="Champramary S."/>
            <person name="Plett K.L."/>
            <person name="Tsai I.J."/>
            <person name="Slot J."/>
            <person name="Sipos G."/>
            <person name="Plett J."/>
            <person name="Nagy L.G."/>
            <person name="Grigoriev I.V."/>
        </authorList>
    </citation>
    <scope>NUCLEOTIDE SEQUENCE</scope>
    <source>
        <strain evidence="2">FPL87.14</strain>
    </source>
</reference>
<protein>
    <submittedName>
        <fullName evidence="2">Uncharacterized protein</fullName>
    </submittedName>
</protein>
<accession>A0AA39JN02</accession>
<dbReference type="Proteomes" id="UP001175226">
    <property type="component" value="Unassembled WGS sequence"/>
</dbReference>
<gene>
    <name evidence="2" type="ORF">EV421DRAFT_1934810</name>
</gene>